<keyword evidence="3" id="KW-1185">Reference proteome</keyword>
<proteinExistence type="predicted"/>
<feature type="compositionally biased region" description="Basic residues" evidence="1">
    <location>
        <begin position="64"/>
        <end position="83"/>
    </location>
</feature>
<gene>
    <name evidence="2" type="ORF">RFI_02812</name>
</gene>
<feature type="region of interest" description="Disordered" evidence="1">
    <location>
        <begin position="57"/>
        <end position="84"/>
    </location>
</feature>
<organism evidence="2 3">
    <name type="scientific">Reticulomyxa filosa</name>
    <dbReference type="NCBI Taxonomy" id="46433"/>
    <lineage>
        <taxon>Eukaryota</taxon>
        <taxon>Sar</taxon>
        <taxon>Rhizaria</taxon>
        <taxon>Retaria</taxon>
        <taxon>Foraminifera</taxon>
        <taxon>Monothalamids</taxon>
        <taxon>Reticulomyxidae</taxon>
        <taxon>Reticulomyxa</taxon>
    </lineage>
</organism>
<evidence type="ECO:0000256" key="1">
    <source>
        <dbReference type="SAM" id="MobiDB-lite"/>
    </source>
</evidence>
<accession>X6P9H2</accession>
<dbReference type="Proteomes" id="UP000023152">
    <property type="component" value="Unassembled WGS sequence"/>
</dbReference>
<reference evidence="2 3" key="1">
    <citation type="journal article" date="2013" name="Curr. Biol.">
        <title>The Genome of the Foraminiferan Reticulomyxa filosa.</title>
        <authorList>
            <person name="Glockner G."/>
            <person name="Hulsmann N."/>
            <person name="Schleicher M."/>
            <person name="Noegel A.A."/>
            <person name="Eichinger L."/>
            <person name="Gallinger C."/>
            <person name="Pawlowski J."/>
            <person name="Sierra R."/>
            <person name="Euteneuer U."/>
            <person name="Pillet L."/>
            <person name="Moustafa A."/>
            <person name="Platzer M."/>
            <person name="Groth M."/>
            <person name="Szafranski K."/>
            <person name="Schliwa M."/>
        </authorList>
    </citation>
    <scope>NUCLEOTIDE SEQUENCE [LARGE SCALE GENOMIC DNA]</scope>
</reference>
<evidence type="ECO:0000313" key="2">
    <source>
        <dbReference type="EMBL" id="ETO34282.1"/>
    </source>
</evidence>
<name>X6P9H2_RETFI</name>
<protein>
    <submittedName>
        <fullName evidence="2">Uncharacterized protein</fullName>
    </submittedName>
</protein>
<comment type="caution">
    <text evidence="2">The sequence shown here is derived from an EMBL/GenBank/DDBJ whole genome shotgun (WGS) entry which is preliminary data.</text>
</comment>
<dbReference type="EMBL" id="ASPP01002713">
    <property type="protein sequence ID" value="ETO34282.1"/>
    <property type="molecule type" value="Genomic_DNA"/>
</dbReference>
<sequence>MQHEVLQSEVDSEMTRRKRTIVHLQHSATNTNNIMSLMHLEAFGIVLKTSSDIKTKTFPSHSIRGPKKAFGKQKQKKKKKTKQRLTPSILIKKDKDKEHISQIVQNSDVIVGYNLAVGASRRHIGTIDFCSGNRPFKHYFLHLIRIAEGLNAEIAIDNVLAIINEDIKKKIEETERSYFVLFLQFASILLSVTTRIIKGQMDYIKSKVETEADKDKSNVFDKQNWSQLWKDFRQEAGVSNKSEFLKDNCKDYINELHTSNESEQLNIKTRKVLTNPTVNNVNDVILCIQINQMLYIKANNKCNNITPDIKICQYQLNKTYNFL</sequence>
<dbReference type="AlphaFoldDB" id="X6P9H2"/>
<evidence type="ECO:0000313" key="3">
    <source>
        <dbReference type="Proteomes" id="UP000023152"/>
    </source>
</evidence>